<comment type="similarity">
    <text evidence="2">Belongs to the fatty acid desaturase type 1 family. AlkB subfamily.</text>
</comment>
<comment type="caution">
    <text evidence="14">The sequence shown here is derived from an EMBL/GenBank/DDBJ whole genome shotgun (WGS) entry which is preliminary data.</text>
</comment>
<proteinExistence type="inferred from homology"/>
<evidence type="ECO:0000256" key="4">
    <source>
        <dbReference type="ARBA" id="ARBA00022519"/>
    </source>
</evidence>
<dbReference type="RefSeq" id="WP_111550318.1">
    <property type="nucleotide sequence ID" value="NZ_LIQE01000020.1"/>
</dbReference>
<organism evidence="14 15">
    <name type="scientific">Salipiger aestuarii</name>
    <dbReference type="NCBI Taxonomy" id="568098"/>
    <lineage>
        <taxon>Bacteria</taxon>
        <taxon>Pseudomonadati</taxon>
        <taxon>Pseudomonadota</taxon>
        <taxon>Alphaproteobacteria</taxon>
        <taxon>Rhodobacterales</taxon>
        <taxon>Roseobacteraceae</taxon>
        <taxon>Salipiger</taxon>
    </lineage>
</organism>
<keyword evidence="9" id="KW-0408">Iron</keyword>
<comment type="subcellular location">
    <subcellularLocation>
        <location evidence="1">Cell inner membrane</location>
        <topology evidence="1">Multi-pass membrane protein</topology>
    </subcellularLocation>
</comment>
<name>A0A327Y8U7_9RHOB</name>
<protein>
    <submittedName>
        <fullName evidence="14">Alkane 1-monooxygenase</fullName>
    </submittedName>
</protein>
<evidence type="ECO:0000256" key="6">
    <source>
        <dbReference type="ARBA" id="ARBA00022723"/>
    </source>
</evidence>
<keyword evidence="11" id="KW-0472">Membrane</keyword>
<sequence length="357" mass="37877">MTRFTLATLGMVALLIAAMTLGGAWPVLALAGITVGVFALDRIALLSAPDRPAQEGADGDALSVVLGIAHFPLLYAGTAQIATDGPVAGRVALFVALSLFLGQVSNSNAHMLIHRAGRWHRRLGVAVYSSLLFGHHVSAHLRVHHKYVATARDPNSAPLGQSFYGFAPRAWIGSFQMGLRADNALRARGGKHGAHPYMTYFAGAALSLLIAARIAGGAGLCALLGLCVYAQTQLLLSDYVQHYGLRRRATGTGRLEPVGPRHSWNTPHGASSALMLNAPRHSDHHAHPLRPYPDLALDRGGMPMLPHALPVMAVIALLPPAWRRMMDARAQSWQRRSAPPAGAPGHIAPTCGDDTAP</sequence>
<feature type="domain" description="Fatty acid desaturase" evidence="13">
    <location>
        <begin position="92"/>
        <end position="296"/>
    </location>
</feature>
<feature type="compositionally biased region" description="Low complexity" evidence="12">
    <location>
        <begin position="338"/>
        <end position="349"/>
    </location>
</feature>
<keyword evidence="4" id="KW-0997">Cell inner membrane</keyword>
<evidence type="ECO:0000256" key="10">
    <source>
        <dbReference type="ARBA" id="ARBA00023033"/>
    </source>
</evidence>
<keyword evidence="15" id="KW-1185">Reference proteome</keyword>
<gene>
    <name evidence="14" type="ORF">ATI53_101532</name>
</gene>
<keyword evidence="6" id="KW-0479">Metal-binding</keyword>
<dbReference type="GO" id="GO:0046872">
    <property type="term" value="F:metal ion binding"/>
    <property type="evidence" value="ECO:0007669"/>
    <property type="project" value="UniProtKB-KW"/>
</dbReference>
<dbReference type="InterPro" id="IPR005804">
    <property type="entry name" value="FA_desaturase_dom"/>
</dbReference>
<evidence type="ECO:0000313" key="15">
    <source>
        <dbReference type="Proteomes" id="UP000249165"/>
    </source>
</evidence>
<evidence type="ECO:0000259" key="13">
    <source>
        <dbReference type="Pfam" id="PF00487"/>
    </source>
</evidence>
<dbReference type="OrthoDB" id="4759734at2"/>
<evidence type="ECO:0000256" key="7">
    <source>
        <dbReference type="ARBA" id="ARBA00022989"/>
    </source>
</evidence>
<dbReference type="Pfam" id="PF00487">
    <property type="entry name" value="FA_desaturase"/>
    <property type="match status" value="1"/>
</dbReference>
<dbReference type="PANTHER" id="PTHR38674:SF1">
    <property type="entry name" value="ALKANE 1-MONOOXYGENASE 1"/>
    <property type="match status" value="1"/>
</dbReference>
<evidence type="ECO:0000256" key="2">
    <source>
        <dbReference type="ARBA" id="ARBA00010823"/>
    </source>
</evidence>
<feature type="region of interest" description="Disordered" evidence="12">
    <location>
        <begin position="332"/>
        <end position="357"/>
    </location>
</feature>
<keyword evidence="8" id="KW-0560">Oxidoreductase</keyword>
<keyword evidence="5" id="KW-0812">Transmembrane</keyword>
<dbReference type="EMBL" id="QLMG01000015">
    <property type="protein sequence ID" value="RAK17234.1"/>
    <property type="molecule type" value="Genomic_DNA"/>
</dbReference>
<accession>A0A327Y8U7</accession>
<dbReference type="CDD" id="cd03512">
    <property type="entry name" value="Alkane-hydroxylase"/>
    <property type="match status" value="1"/>
</dbReference>
<dbReference type="PANTHER" id="PTHR38674">
    <property type="entry name" value="ALKANE 1-MONOOXYGENASE 1"/>
    <property type="match status" value="1"/>
</dbReference>
<dbReference type="Proteomes" id="UP000249165">
    <property type="component" value="Unassembled WGS sequence"/>
</dbReference>
<reference evidence="14 15" key="1">
    <citation type="submission" date="2018-06" db="EMBL/GenBank/DDBJ databases">
        <title>Genomic Encyclopedia of Archaeal and Bacterial Type Strains, Phase II (KMG-II): from individual species to whole genera.</title>
        <authorList>
            <person name="Goeker M."/>
        </authorList>
    </citation>
    <scope>NUCLEOTIDE SEQUENCE [LARGE SCALE GENOMIC DNA]</scope>
    <source>
        <strain evidence="14 15">DSM 22011</strain>
    </source>
</reference>
<evidence type="ECO:0000256" key="8">
    <source>
        <dbReference type="ARBA" id="ARBA00023002"/>
    </source>
</evidence>
<evidence type="ECO:0000313" key="14">
    <source>
        <dbReference type="EMBL" id="RAK17234.1"/>
    </source>
</evidence>
<dbReference type="InterPro" id="IPR033885">
    <property type="entry name" value="AlkB/XylM"/>
</dbReference>
<dbReference type="GO" id="GO:0006629">
    <property type="term" value="P:lipid metabolic process"/>
    <property type="evidence" value="ECO:0007669"/>
    <property type="project" value="InterPro"/>
</dbReference>
<keyword evidence="10 14" id="KW-0503">Monooxygenase</keyword>
<dbReference type="GO" id="GO:0004497">
    <property type="term" value="F:monooxygenase activity"/>
    <property type="evidence" value="ECO:0007669"/>
    <property type="project" value="UniProtKB-KW"/>
</dbReference>
<evidence type="ECO:0000256" key="12">
    <source>
        <dbReference type="SAM" id="MobiDB-lite"/>
    </source>
</evidence>
<evidence type="ECO:0000256" key="11">
    <source>
        <dbReference type="ARBA" id="ARBA00023136"/>
    </source>
</evidence>
<evidence type="ECO:0000256" key="9">
    <source>
        <dbReference type="ARBA" id="ARBA00023004"/>
    </source>
</evidence>
<keyword evidence="7" id="KW-1133">Transmembrane helix</keyword>
<evidence type="ECO:0000256" key="1">
    <source>
        <dbReference type="ARBA" id="ARBA00004429"/>
    </source>
</evidence>
<evidence type="ECO:0000256" key="5">
    <source>
        <dbReference type="ARBA" id="ARBA00022692"/>
    </source>
</evidence>
<evidence type="ECO:0000256" key="3">
    <source>
        <dbReference type="ARBA" id="ARBA00022475"/>
    </source>
</evidence>
<dbReference type="AlphaFoldDB" id="A0A327Y8U7"/>
<keyword evidence="3" id="KW-1003">Cell membrane</keyword>
<dbReference type="GO" id="GO:0005886">
    <property type="term" value="C:plasma membrane"/>
    <property type="evidence" value="ECO:0007669"/>
    <property type="project" value="UniProtKB-SubCell"/>
</dbReference>